<protein>
    <recommendedName>
        <fullName evidence="3">Pseudouridine synthase</fullName>
        <ecNumber evidence="3">5.4.99.-</ecNumber>
    </recommendedName>
</protein>
<dbReference type="Pfam" id="PF00849">
    <property type="entry name" value="PseudoU_synth_2"/>
    <property type="match status" value="1"/>
</dbReference>
<accession>A0ABY8V0A3</accession>
<dbReference type="CDD" id="cd02869">
    <property type="entry name" value="PseudoU_synth_RluA_like"/>
    <property type="match status" value="1"/>
</dbReference>
<evidence type="ECO:0000256" key="2">
    <source>
        <dbReference type="ARBA" id="ARBA00010876"/>
    </source>
</evidence>
<name>A0ABY8V0A3_9BACI</name>
<dbReference type="EMBL" id="CP126446">
    <property type="protein sequence ID" value="WIF99035.1"/>
    <property type="molecule type" value="Genomic_DNA"/>
</dbReference>
<reference evidence="5 6" key="1">
    <citation type="submission" date="2023-05" db="EMBL/GenBank/DDBJ databases">
        <title>Comparative genomics reveals the evidence of polycyclic aromatic hydrocarbons degradation in moderately halophilic genus Pontibacillus.</title>
        <authorList>
            <person name="Yang H."/>
            <person name="Qian Z."/>
        </authorList>
    </citation>
    <scope>NUCLEOTIDE SEQUENCE [LARGE SCALE GENOMIC DNA]</scope>
    <source>
        <strain evidence="6">HN14</strain>
    </source>
</reference>
<evidence type="ECO:0000313" key="5">
    <source>
        <dbReference type="EMBL" id="WIF99035.1"/>
    </source>
</evidence>
<dbReference type="InterPro" id="IPR050188">
    <property type="entry name" value="RluA_PseudoU_synthase"/>
</dbReference>
<gene>
    <name evidence="5" type="ORF">QNI29_05105</name>
</gene>
<dbReference type="InterPro" id="IPR006225">
    <property type="entry name" value="PsdUridine_synth_RluC/D"/>
</dbReference>
<evidence type="ECO:0000313" key="6">
    <source>
        <dbReference type="Proteomes" id="UP001236652"/>
    </source>
</evidence>
<organism evidence="5 6">
    <name type="scientific">Pontibacillus chungwhensis</name>
    <dbReference type="NCBI Taxonomy" id="265426"/>
    <lineage>
        <taxon>Bacteria</taxon>
        <taxon>Bacillati</taxon>
        <taxon>Bacillota</taxon>
        <taxon>Bacilli</taxon>
        <taxon>Bacillales</taxon>
        <taxon>Bacillaceae</taxon>
        <taxon>Pontibacillus</taxon>
    </lineage>
</organism>
<dbReference type="InterPro" id="IPR020103">
    <property type="entry name" value="PsdUridine_synth_cat_dom_sf"/>
</dbReference>
<comment type="catalytic activity">
    <reaction evidence="1 3">
        <text>a uridine in RNA = a pseudouridine in RNA</text>
        <dbReference type="Rhea" id="RHEA:48348"/>
        <dbReference type="Rhea" id="RHEA-COMP:12068"/>
        <dbReference type="Rhea" id="RHEA-COMP:12069"/>
        <dbReference type="ChEBI" id="CHEBI:65314"/>
        <dbReference type="ChEBI" id="CHEBI:65315"/>
    </reaction>
</comment>
<dbReference type="Gene3D" id="3.30.2350.10">
    <property type="entry name" value="Pseudouridine synthase"/>
    <property type="match status" value="1"/>
</dbReference>
<keyword evidence="6" id="KW-1185">Reference proteome</keyword>
<dbReference type="GO" id="GO:0016853">
    <property type="term" value="F:isomerase activity"/>
    <property type="evidence" value="ECO:0007669"/>
    <property type="project" value="UniProtKB-KW"/>
</dbReference>
<keyword evidence="3 5" id="KW-0413">Isomerase</keyword>
<evidence type="ECO:0000256" key="1">
    <source>
        <dbReference type="ARBA" id="ARBA00000073"/>
    </source>
</evidence>
<proteinExistence type="inferred from homology"/>
<dbReference type="EC" id="5.4.99.-" evidence="3"/>
<dbReference type="PROSITE" id="PS01129">
    <property type="entry name" value="PSI_RLU"/>
    <property type="match status" value="1"/>
</dbReference>
<evidence type="ECO:0000259" key="4">
    <source>
        <dbReference type="Pfam" id="PF00849"/>
    </source>
</evidence>
<dbReference type="PANTHER" id="PTHR21600:SF35">
    <property type="entry name" value="PSEUDOURIDINE SYNTHASE"/>
    <property type="match status" value="1"/>
</dbReference>
<dbReference type="RefSeq" id="WP_231418392.1">
    <property type="nucleotide sequence ID" value="NZ_CP126446.1"/>
</dbReference>
<sequence>MKYIVDQQHDGMLVRDYLYHVRAFSRRMIKVIKYDEGILLNNSAVTVRARVRAGDELFIQFPPEERGPHLAPVHKPISILYEDEDVVVLNKPAALATIPSVHHLNDTLANRLMAYYDDHQIPFTFHVVTRLDRDTSGIVLVAKNRFVHSLLAKVQEEGAVRRTYHAIVEGHLDEGKGTIDASIDRAPGSIIERCVTDTGKRAITHYEVVKKQRDTTLVKVRLETGRTHQIRVHFDYIGHSLRGDPLYNGVNVGIERHALHCSSIQFPLPSTGEEVCIEAPLPPDMESLIKV</sequence>
<dbReference type="SUPFAM" id="SSF55120">
    <property type="entry name" value="Pseudouridine synthase"/>
    <property type="match status" value="1"/>
</dbReference>
<dbReference type="PANTHER" id="PTHR21600">
    <property type="entry name" value="MITOCHONDRIAL RNA PSEUDOURIDINE SYNTHASE"/>
    <property type="match status" value="1"/>
</dbReference>
<dbReference type="NCBIfam" id="TIGR00005">
    <property type="entry name" value="rluA_subfam"/>
    <property type="match status" value="1"/>
</dbReference>
<evidence type="ECO:0000256" key="3">
    <source>
        <dbReference type="RuleBase" id="RU362028"/>
    </source>
</evidence>
<comment type="similarity">
    <text evidence="2 3">Belongs to the pseudouridine synthase RluA family.</text>
</comment>
<comment type="function">
    <text evidence="3">Responsible for synthesis of pseudouridine from uracil.</text>
</comment>
<dbReference type="Proteomes" id="UP001236652">
    <property type="component" value="Chromosome"/>
</dbReference>
<dbReference type="InterPro" id="IPR006145">
    <property type="entry name" value="PsdUridine_synth_RsuA/RluA"/>
</dbReference>
<feature type="domain" description="Pseudouridine synthase RsuA/RluA-like" evidence="4">
    <location>
        <begin position="85"/>
        <end position="234"/>
    </location>
</feature>
<dbReference type="InterPro" id="IPR006224">
    <property type="entry name" value="PsdUridine_synth_RluA-like_CS"/>
</dbReference>